<reference evidence="15 16" key="1">
    <citation type="journal article" date="2014" name="Environ. Microbiol.">
        <title>Insights into organohalide respiration and the versatile catabolism of Sulfurospirillum multivorans gained from comparative genomics and physiological studies.</title>
        <authorList>
            <person name="Goris T."/>
            <person name="Schubert T."/>
            <person name="Gadkari J."/>
            <person name="Wubet T."/>
            <person name="Tarkka M."/>
            <person name="Buscot F."/>
            <person name="Adrian L."/>
            <person name="Diekert G."/>
        </authorList>
    </citation>
    <scope>NUCLEOTIDE SEQUENCE [LARGE SCALE GENOMIC DNA]</scope>
    <source>
        <strain evidence="16">DM 12446 / JCM 15788 / NBRC 109480</strain>
    </source>
</reference>
<evidence type="ECO:0000256" key="12">
    <source>
        <dbReference type="PROSITE-ProRule" id="PRU01319"/>
    </source>
</evidence>
<feature type="binding site" evidence="12">
    <location>
        <position position="93"/>
    </location>
    <ligand>
        <name>a divalent metal cation</name>
        <dbReference type="ChEBI" id="CHEBI:60240"/>
    </ligand>
</feature>
<dbReference type="GO" id="GO:0032299">
    <property type="term" value="C:ribonuclease H2 complex"/>
    <property type="evidence" value="ECO:0007669"/>
    <property type="project" value="TreeGrafter"/>
</dbReference>
<feature type="binding site" evidence="12">
    <location>
        <position position="7"/>
    </location>
    <ligand>
        <name>a divalent metal cation</name>
        <dbReference type="ChEBI" id="CHEBI:60240"/>
    </ligand>
</feature>
<dbReference type="Pfam" id="PF01351">
    <property type="entry name" value="RNase_HII"/>
    <property type="match status" value="1"/>
</dbReference>
<evidence type="ECO:0000256" key="5">
    <source>
        <dbReference type="ARBA" id="ARBA00007383"/>
    </source>
</evidence>
<comment type="catalytic activity">
    <reaction evidence="1 12 13">
        <text>Endonucleolytic cleavage to 5'-phosphomonoester.</text>
        <dbReference type="EC" id="3.1.26.4"/>
    </reaction>
</comment>
<keyword evidence="10 12" id="KW-0378">Hydrolase</keyword>
<dbReference type="EMBL" id="CP007201">
    <property type="protein sequence ID" value="AHJ13948.1"/>
    <property type="molecule type" value="Genomic_DNA"/>
</dbReference>
<comment type="similarity">
    <text evidence="5 13">Belongs to the RNase HII family.</text>
</comment>
<name>A0AA86AQP8_SULMK</name>
<keyword evidence="7 12" id="KW-0540">Nuclease</keyword>
<evidence type="ECO:0000256" key="3">
    <source>
        <dbReference type="ARBA" id="ARBA00004065"/>
    </source>
</evidence>
<dbReference type="InterPro" id="IPR024567">
    <property type="entry name" value="RNase_HII/HIII_dom"/>
</dbReference>
<organism evidence="15 16">
    <name type="scientific">Sulfurospirillum multivorans (strain DM 12446 / JCM 15788 / NBRC 109480)</name>
    <dbReference type="NCBI Taxonomy" id="1150621"/>
    <lineage>
        <taxon>Bacteria</taxon>
        <taxon>Pseudomonadati</taxon>
        <taxon>Campylobacterota</taxon>
        <taxon>Epsilonproteobacteria</taxon>
        <taxon>Campylobacterales</taxon>
        <taxon>Sulfurospirillaceae</taxon>
        <taxon>Sulfurospirillum</taxon>
    </lineage>
</organism>
<dbReference type="InterPro" id="IPR001352">
    <property type="entry name" value="RNase_HII/HIII"/>
</dbReference>
<feature type="domain" description="RNase H type-2" evidence="14">
    <location>
        <begin position="1"/>
        <end position="182"/>
    </location>
</feature>
<accession>A0AA86AQP8</accession>
<sequence>MLCGIDEAGRGCLAGPLVVAGAILKESVAGLNDSKQLSPKQREAFFEILQSKAEFKIVFCDHTMVDTKGLSACLRYAIETIKAHFSEHEILMDGNCNFGVSGITTMVKADAKVPEVSAASILAKVSRDRYMYNIAPTYPQYEFEKHKGYGSALHVEKIRAFGYCEIHRKSFKLKALSQPSLF</sequence>
<evidence type="ECO:0000256" key="1">
    <source>
        <dbReference type="ARBA" id="ARBA00000077"/>
    </source>
</evidence>
<evidence type="ECO:0000256" key="10">
    <source>
        <dbReference type="ARBA" id="ARBA00022801"/>
    </source>
</evidence>
<comment type="function">
    <text evidence="3 13">Endonuclease that specifically degrades the RNA of RNA-DNA hybrids.</text>
</comment>
<dbReference type="KEGG" id="smul:SMUL_2707"/>
<dbReference type="CDD" id="cd07182">
    <property type="entry name" value="RNase_HII_bacteria_HII_like"/>
    <property type="match status" value="1"/>
</dbReference>
<evidence type="ECO:0000313" key="15">
    <source>
        <dbReference type="EMBL" id="AHJ13948.1"/>
    </source>
</evidence>
<dbReference type="PANTHER" id="PTHR10954:SF18">
    <property type="entry name" value="RIBONUCLEASE HII"/>
    <property type="match status" value="1"/>
</dbReference>
<protein>
    <recommendedName>
        <fullName evidence="13">Ribonuclease</fullName>
        <ecNumber evidence="13">3.1.26.4</ecNumber>
    </recommendedName>
</protein>
<evidence type="ECO:0000256" key="6">
    <source>
        <dbReference type="ARBA" id="ARBA00022490"/>
    </source>
</evidence>
<comment type="cofactor">
    <cofactor evidence="2">
        <name>Mg(2+)</name>
        <dbReference type="ChEBI" id="CHEBI:18420"/>
    </cofactor>
</comment>
<dbReference type="InterPro" id="IPR022898">
    <property type="entry name" value="RNase_HII"/>
</dbReference>
<dbReference type="InterPro" id="IPR012337">
    <property type="entry name" value="RNaseH-like_sf"/>
</dbReference>
<dbReference type="EC" id="3.1.26.4" evidence="13"/>
<dbReference type="GO" id="GO:0006298">
    <property type="term" value="P:mismatch repair"/>
    <property type="evidence" value="ECO:0007669"/>
    <property type="project" value="TreeGrafter"/>
</dbReference>
<dbReference type="GO" id="GO:0005737">
    <property type="term" value="C:cytoplasm"/>
    <property type="evidence" value="ECO:0007669"/>
    <property type="project" value="UniProtKB-SubCell"/>
</dbReference>
<proteinExistence type="inferred from homology"/>
<dbReference type="Gene3D" id="3.30.420.10">
    <property type="entry name" value="Ribonuclease H-like superfamily/Ribonuclease H"/>
    <property type="match status" value="1"/>
</dbReference>
<dbReference type="GO" id="GO:0003723">
    <property type="term" value="F:RNA binding"/>
    <property type="evidence" value="ECO:0007669"/>
    <property type="project" value="UniProtKB-UniRule"/>
</dbReference>
<evidence type="ECO:0000259" key="14">
    <source>
        <dbReference type="PROSITE" id="PS51975"/>
    </source>
</evidence>
<dbReference type="InterPro" id="IPR036397">
    <property type="entry name" value="RNaseH_sf"/>
</dbReference>
<keyword evidence="9 12" id="KW-0255">Endonuclease</keyword>
<gene>
    <name evidence="15" type="primary">rnhA</name>
    <name evidence="15" type="ORF">SMUL_2707</name>
</gene>
<dbReference type="RefSeq" id="WP_025345783.1">
    <property type="nucleotide sequence ID" value="NZ_CP007201.1"/>
</dbReference>
<evidence type="ECO:0000256" key="4">
    <source>
        <dbReference type="ARBA" id="ARBA00004496"/>
    </source>
</evidence>
<evidence type="ECO:0000256" key="8">
    <source>
        <dbReference type="ARBA" id="ARBA00022723"/>
    </source>
</evidence>
<evidence type="ECO:0000256" key="2">
    <source>
        <dbReference type="ARBA" id="ARBA00001946"/>
    </source>
</evidence>
<keyword evidence="8 12" id="KW-0479">Metal-binding</keyword>
<dbReference type="GO" id="GO:0043137">
    <property type="term" value="P:DNA replication, removal of RNA primer"/>
    <property type="evidence" value="ECO:0007669"/>
    <property type="project" value="TreeGrafter"/>
</dbReference>
<dbReference type="PROSITE" id="PS51975">
    <property type="entry name" value="RNASE_H_2"/>
    <property type="match status" value="1"/>
</dbReference>
<dbReference type="GO" id="GO:0004523">
    <property type="term" value="F:RNA-DNA hybrid ribonuclease activity"/>
    <property type="evidence" value="ECO:0007669"/>
    <property type="project" value="UniProtKB-UniRule"/>
</dbReference>
<evidence type="ECO:0000313" key="16">
    <source>
        <dbReference type="Proteomes" id="UP000019322"/>
    </source>
</evidence>
<dbReference type="GO" id="GO:0046872">
    <property type="term" value="F:metal ion binding"/>
    <property type="evidence" value="ECO:0007669"/>
    <property type="project" value="UniProtKB-KW"/>
</dbReference>
<evidence type="ECO:0000256" key="7">
    <source>
        <dbReference type="ARBA" id="ARBA00022722"/>
    </source>
</evidence>
<dbReference type="PANTHER" id="PTHR10954">
    <property type="entry name" value="RIBONUCLEASE H2 SUBUNIT A"/>
    <property type="match status" value="1"/>
</dbReference>
<evidence type="ECO:0000256" key="13">
    <source>
        <dbReference type="RuleBase" id="RU003515"/>
    </source>
</evidence>
<dbReference type="Proteomes" id="UP000019322">
    <property type="component" value="Chromosome"/>
</dbReference>
<dbReference type="SUPFAM" id="SSF53098">
    <property type="entry name" value="Ribonuclease H-like"/>
    <property type="match status" value="1"/>
</dbReference>
<keyword evidence="11" id="KW-0464">Manganese</keyword>
<comment type="subcellular location">
    <subcellularLocation>
        <location evidence="4">Cytoplasm</location>
    </subcellularLocation>
</comment>
<evidence type="ECO:0000256" key="9">
    <source>
        <dbReference type="ARBA" id="ARBA00022759"/>
    </source>
</evidence>
<comment type="cofactor">
    <cofactor evidence="12">
        <name>Mn(2+)</name>
        <dbReference type="ChEBI" id="CHEBI:29035"/>
    </cofactor>
    <cofactor evidence="12">
        <name>Mg(2+)</name>
        <dbReference type="ChEBI" id="CHEBI:18420"/>
    </cofactor>
    <text evidence="12">Manganese or magnesium. Binds 1 divalent metal ion per monomer in the absence of substrate. May bind a second metal ion after substrate binding.</text>
</comment>
<dbReference type="AlphaFoldDB" id="A0AA86AQP8"/>
<dbReference type="NCBIfam" id="NF000595">
    <property type="entry name" value="PRK00015.1-3"/>
    <property type="match status" value="1"/>
</dbReference>
<feature type="binding site" evidence="12">
    <location>
        <position position="6"/>
    </location>
    <ligand>
        <name>a divalent metal cation</name>
        <dbReference type="ChEBI" id="CHEBI:60240"/>
    </ligand>
</feature>
<keyword evidence="6" id="KW-0963">Cytoplasm</keyword>
<evidence type="ECO:0000256" key="11">
    <source>
        <dbReference type="ARBA" id="ARBA00023211"/>
    </source>
</evidence>